<dbReference type="AlphaFoldDB" id="A0A248KLR5"/>
<evidence type="ECO:0000256" key="2">
    <source>
        <dbReference type="ARBA" id="ARBA00022679"/>
    </source>
</evidence>
<evidence type="ECO:0000313" key="4">
    <source>
        <dbReference type="EMBL" id="ASG64236.1"/>
    </source>
</evidence>
<evidence type="ECO:0000313" key="5">
    <source>
        <dbReference type="Proteomes" id="UP000197098"/>
    </source>
</evidence>
<dbReference type="PANTHER" id="PTHR43861">
    <property type="entry name" value="TRANS-ACONITATE 2-METHYLTRANSFERASE-RELATED"/>
    <property type="match status" value="1"/>
</dbReference>
<proteinExistence type="predicted"/>
<dbReference type="SUPFAM" id="SSF53335">
    <property type="entry name" value="S-adenosyl-L-methionine-dependent methyltransferases"/>
    <property type="match status" value="1"/>
</dbReference>
<name>A0A248KLR5_9ENTR</name>
<keyword evidence="2 4" id="KW-0808">Transferase</keyword>
<dbReference type="PANTHER" id="PTHR43861:SF1">
    <property type="entry name" value="TRANS-ACONITATE 2-METHYLTRANSFERASE"/>
    <property type="match status" value="1"/>
</dbReference>
<dbReference type="Proteomes" id="UP000197098">
    <property type="component" value="Chromosome"/>
</dbReference>
<dbReference type="InterPro" id="IPR041698">
    <property type="entry name" value="Methyltransf_25"/>
</dbReference>
<protein>
    <submittedName>
        <fullName evidence="4">SAM-dependent methyltransferase</fullName>
    </submittedName>
</protein>
<dbReference type="EMBL" id="CP022114">
    <property type="protein sequence ID" value="ASG64236.1"/>
    <property type="molecule type" value="Genomic_DNA"/>
</dbReference>
<dbReference type="Pfam" id="PF13649">
    <property type="entry name" value="Methyltransf_25"/>
    <property type="match status" value="1"/>
</dbReference>
<feature type="domain" description="Methyltransferase" evidence="3">
    <location>
        <begin position="39"/>
        <end position="127"/>
    </location>
</feature>
<dbReference type="GO" id="GO:0008168">
    <property type="term" value="F:methyltransferase activity"/>
    <property type="evidence" value="ECO:0007669"/>
    <property type="project" value="UniProtKB-KW"/>
</dbReference>
<dbReference type="GO" id="GO:0032259">
    <property type="term" value="P:methylation"/>
    <property type="evidence" value="ECO:0007669"/>
    <property type="project" value="UniProtKB-KW"/>
</dbReference>
<evidence type="ECO:0000256" key="1">
    <source>
        <dbReference type="ARBA" id="ARBA00022603"/>
    </source>
</evidence>
<dbReference type="InterPro" id="IPR029063">
    <property type="entry name" value="SAM-dependent_MTases_sf"/>
</dbReference>
<keyword evidence="1 4" id="KW-0489">Methyltransferase</keyword>
<dbReference type="CDD" id="cd02440">
    <property type="entry name" value="AdoMet_MTases"/>
    <property type="match status" value="1"/>
</dbReference>
<reference evidence="4 5" key="1">
    <citation type="submission" date="2017-06" db="EMBL/GenBank/DDBJ databases">
        <title>Origin of plasmid-mediated fosfomycin resistance gene fosA3.</title>
        <authorList>
            <person name="Ito R."/>
            <person name="Pacey M.P."/>
            <person name="Doi Y."/>
        </authorList>
    </citation>
    <scope>NUCLEOTIDE SEQUENCE [LARGE SCALE GENOMIC DNA]</scope>
    <source>
        <strain evidence="4 5">YDC799</strain>
    </source>
</reference>
<evidence type="ECO:0000259" key="3">
    <source>
        <dbReference type="Pfam" id="PF13649"/>
    </source>
</evidence>
<dbReference type="Gene3D" id="3.40.50.150">
    <property type="entry name" value="Vaccinia Virus protein VP39"/>
    <property type="match status" value="1"/>
</dbReference>
<gene>
    <name evidence="4" type="ORF">CEW81_21920</name>
</gene>
<sequence>MTLEYYQYHADDFFSSTVNVDMSSLYTPFLEHIPQGGWILDAGCGSGRDSKAFLQQGYQVEAFDATTEMAKLASQHTGLPVKQMTFSDVNTVNRYDGIWCCASLLHVSATELPDAMAKLAQALKPGGIWYVSFKYGDGERIKDGRHFTDLNEQGLNALLAGLAGITLVGHWITEDKRPSRSEMWLNALLQKRA</sequence>
<accession>A0A248KLR5</accession>
<organism evidence="4 5">
    <name type="scientific">Kluyvera genomosp. 3</name>
    <dbReference type="NCBI Taxonomy" id="2774055"/>
    <lineage>
        <taxon>Bacteria</taxon>
        <taxon>Pseudomonadati</taxon>
        <taxon>Pseudomonadota</taxon>
        <taxon>Gammaproteobacteria</taxon>
        <taxon>Enterobacterales</taxon>
        <taxon>Enterobacteriaceae</taxon>
        <taxon>Kluyvera</taxon>
    </lineage>
</organism>